<dbReference type="InterPro" id="IPR036380">
    <property type="entry name" value="Isochorismatase-like_sf"/>
</dbReference>
<feature type="chain" id="PRO_5040910713" description="Isochorismatase-like domain-containing protein" evidence="2">
    <location>
        <begin position="22"/>
        <end position="236"/>
    </location>
</feature>
<dbReference type="Gene3D" id="3.40.50.850">
    <property type="entry name" value="Isochorismatase-like"/>
    <property type="match status" value="1"/>
</dbReference>
<dbReference type="AlphaFoldDB" id="A0A9W8MF68"/>
<dbReference type="Proteomes" id="UP001140091">
    <property type="component" value="Unassembled WGS sequence"/>
</dbReference>
<name>A0A9W8MF68_9AGAR</name>
<sequence length="236" mass="25291">MKKGFVFLLTLFLSLLSMSIAAGPGTPWTRIDKNDVALLIIDHQLGLFTIVNDQTPVQLWSNVLAHAELGKIFGLPTVITSSAETGPNGPIPEEILELHPNATIVRRSGEVNAWDSEEFREAVKATGKKQVILAGITTDVCTAFAALSLNAEGYTVFANADASGALSKFNADLANEQMRAAGVHVLSLFTIASDLMRDWRATPGGAEMLQFYSKYFPSYGNLARVHAAAAAGNARV</sequence>
<dbReference type="PANTHER" id="PTHR43559">
    <property type="entry name" value="HYDROLASE YCAC-RELATED"/>
    <property type="match status" value="1"/>
</dbReference>
<dbReference type="PANTHER" id="PTHR43559:SF3">
    <property type="entry name" value="HYDROLASE YCAC-RELATED"/>
    <property type="match status" value="1"/>
</dbReference>
<dbReference type="OrthoDB" id="245563at2759"/>
<comment type="similarity">
    <text evidence="1">Belongs to the isochorismatase family.</text>
</comment>
<evidence type="ECO:0000256" key="2">
    <source>
        <dbReference type="SAM" id="SignalP"/>
    </source>
</evidence>
<evidence type="ECO:0000259" key="3">
    <source>
        <dbReference type="Pfam" id="PF00857"/>
    </source>
</evidence>
<dbReference type="SUPFAM" id="SSF52499">
    <property type="entry name" value="Isochorismatase-like hydrolases"/>
    <property type="match status" value="1"/>
</dbReference>
<evidence type="ECO:0000313" key="5">
    <source>
        <dbReference type="Proteomes" id="UP001140091"/>
    </source>
</evidence>
<gene>
    <name evidence="4" type="ORF">H1R20_g7371</name>
</gene>
<accession>A0A9W8MF68</accession>
<protein>
    <recommendedName>
        <fullName evidence="3">Isochorismatase-like domain-containing protein</fullName>
    </recommendedName>
</protein>
<feature type="non-terminal residue" evidence="4">
    <location>
        <position position="1"/>
    </location>
</feature>
<proteinExistence type="inferred from homology"/>
<dbReference type="Pfam" id="PF00857">
    <property type="entry name" value="Isochorismatase"/>
    <property type="match status" value="1"/>
</dbReference>
<keyword evidence="5" id="KW-1185">Reference proteome</keyword>
<feature type="domain" description="Isochorismatase-like" evidence="3">
    <location>
        <begin position="37"/>
        <end position="187"/>
    </location>
</feature>
<dbReference type="InterPro" id="IPR053152">
    <property type="entry name" value="Hydrolase_YcaC-like"/>
</dbReference>
<comment type="caution">
    <text evidence="4">The sequence shown here is derived from an EMBL/GenBank/DDBJ whole genome shotgun (WGS) entry which is preliminary data.</text>
</comment>
<dbReference type="InterPro" id="IPR000868">
    <property type="entry name" value="Isochorismatase-like_dom"/>
</dbReference>
<feature type="signal peptide" evidence="2">
    <location>
        <begin position="1"/>
        <end position="21"/>
    </location>
</feature>
<dbReference type="EMBL" id="JANBPK010000860">
    <property type="protein sequence ID" value="KAJ2929735.1"/>
    <property type="molecule type" value="Genomic_DNA"/>
</dbReference>
<reference evidence="4" key="1">
    <citation type="submission" date="2022-06" db="EMBL/GenBank/DDBJ databases">
        <title>Genome Sequence of Candolleomyces eurysporus.</title>
        <authorList>
            <person name="Buettner E."/>
        </authorList>
    </citation>
    <scope>NUCLEOTIDE SEQUENCE</scope>
    <source>
        <strain evidence="4">VTCC 930004</strain>
    </source>
</reference>
<evidence type="ECO:0000256" key="1">
    <source>
        <dbReference type="ARBA" id="ARBA00006336"/>
    </source>
</evidence>
<evidence type="ECO:0000313" key="4">
    <source>
        <dbReference type="EMBL" id="KAJ2929735.1"/>
    </source>
</evidence>
<keyword evidence="2" id="KW-0732">Signal</keyword>
<organism evidence="4 5">
    <name type="scientific">Candolleomyces eurysporus</name>
    <dbReference type="NCBI Taxonomy" id="2828524"/>
    <lineage>
        <taxon>Eukaryota</taxon>
        <taxon>Fungi</taxon>
        <taxon>Dikarya</taxon>
        <taxon>Basidiomycota</taxon>
        <taxon>Agaricomycotina</taxon>
        <taxon>Agaricomycetes</taxon>
        <taxon>Agaricomycetidae</taxon>
        <taxon>Agaricales</taxon>
        <taxon>Agaricineae</taxon>
        <taxon>Psathyrellaceae</taxon>
        <taxon>Candolleomyces</taxon>
    </lineage>
</organism>